<protein>
    <submittedName>
        <fullName evidence="1">Uncharacterized protein</fullName>
    </submittedName>
</protein>
<accession>A0A382LD98</accession>
<evidence type="ECO:0000313" key="1">
    <source>
        <dbReference type="EMBL" id="SVC32841.1"/>
    </source>
</evidence>
<dbReference type="EMBL" id="UINC01085365">
    <property type="protein sequence ID" value="SVC32841.1"/>
    <property type="molecule type" value="Genomic_DNA"/>
</dbReference>
<reference evidence="1" key="1">
    <citation type="submission" date="2018-05" db="EMBL/GenBank/DDBJ databases">
        <authorList>
            <person name="Lanie J.A."/>
            <person name="Ng W.-L."/>
            <person name="Kazmierczak K.M."/>
            <person name="Andrzejewski T.M."/>
            <person name="Davidsen T.M."/>
            <person name="Wayne K.J."/>
            <person name="Tettelin H."/>
            <person name="Glass J.I."/>
            <person name="Rusch D."/>
            <person name="Podicherti R."/>
            <person name="Tsui H.-C.T."/>
            <person name="Winkler M.E."/>
        </authorList>
    </citation>
    <scope>NUCLEOTIDE SEQUENCE</scope>
</reference>
<gene>
    <name evidence="1" type="ORF">METZ01_LOCUS285695</name>
</gene>
<dbReference type="AlphaFoldDB" id="A0A382LD98"/>
<sequence length="67" mass="7842">MPNPGKNESQKKYIARCMSSEEAKKSFPDTQQRAAFCFSKWKSKGNAKNDYMEAIREHLENKKKDKK</sequence>
<proteinExistence type="predicted"/>
<organism evidence="1">
    <name type="scientific">marine metagenome</name>
    <dbReference type="NCBI Taxonomy" id="408172"/>
    <lineage>
        <taxon>unclassified sequences</taxon>
        <taxon>metagenomes</taxon>
        <taxon>ecological metagenomes</taxon>
    </lineage>
</organism>
<name>A0A382LD98_9ZZZZ</name>